<reference evidence="2 3" key="1">
    <citation type="submission" date="2018-12" db="EMBL/GenBank/DDBJ databases">
        <title>Draft genome sequence of Embleya hyalina NBRC 13850T.</title>
        <authorList>
            <person name="Komaki H."/>
            <person name="Hosoyama A."/>
            <person name="Kimura A."/>
            <person name="Ichikawa N."/>
            <person name="Tamura T."/>
        </authorList>
    </citation>
    <scope>NUCLEOTIDE SEQUENCE [LARGE SCALE GENOMIC DNA]</scope>
    <source>
        <strain evidence="2 3">NBRC 13850</strain>
    </source>
</reference>
<feature type="compositionally biased region" description="Basic residues" evidence="1">
    <location>
        <begin position="63"/>
        <end position="75"/>
    </location>
</feature>
<proteinExistence type="predicted"/>
<gene>
    <name evidence="2" type="ORF">EHYA_07451</name>
</gene>
<evidence type="ECO:0000256" key="1">
    <source>
        <dbReference type="SAM" id="MobiDB-lite"/>
    </source>
</evidence>
<dbReference type="EMBL" id="BIFH01000034">
    <property type="protein sequence ID" value="GCD99729.1"/>
    <property type="molecule type" value="Genomic_DNA"/>
</dbReference>
<dbReference type="Proteomes" id="UP000286931">
    <property type="component" value="Unassembled WGS sequence"/>
</dbReference>
<evidence type="ECO:0000313" key="3">
    <source>
        <dbReference type="Proteomes" id="UP000286931"/>
    </source>
</evidence>
<dbReference type="RefSeq" id="WP_126641507.1">
    <property type="nucleotide sequence ID" value="NZ_BIFH01000034.1"/>
</dbReference>
<keyword evidence="3" id="KW-1185">Reference proteome</keyword>
<accession>A0A401YYM7</accession>
<feature type="compositionally biased region" description="Basic and acidic residues" evidence="1">
    <location>
        <begin position="52"/>
        <end position="62"/>
    </location>
</feature>
<dbReference type="AlphaFoldDB" id="A0A401YYM7"/>
<protein>
    <submittedName>
        <fullName evidence="2">Uncharacterized protein</fullName>
    </submittedName>
</protein>
<organism evidence="2 3">
    <name type="scientific">Embleya hyalina</name>
    <dbReference type="NCBI Taxonomy" id="516124"/>
    <lineage>
        <taxon>Bacteria</taxon>
        <taxon>Bacillati</taxon>
        <taxon>Actinomycetota</taxon>
        <taxon>Actinomycetes</taxon>
        <taxon>Kitasatosporales</taxon>
        <taxon>Streptomycetaceae</taxon>
        <taxon>Embleya</taxon>
    </lineage>
</organism>
<name>A0A401YYM7_9ACTN</name>
<comment type="caution">
    <text evidence="2">The sequence shown here is derived from an EMBL/GenBank/DDBJ whole genome shotgun (WGS) entry which is preliminary data.</text>
</comment>
<feature type="compositionally biased region" description="Low complexity" evidence="1">
    <location>
        <begin position="36"/>
        <end position="51"/>
    </location>
</feature>
<sequence length="75" mass="8117">MSKLATAAPDEPEPGCPLLLGMLATTGRPVYAIVDTTRPNPTPSRGTPGPGRVDRALLDRMIDRRRRRGSGPRRP</sequence>
<evidence type="ECO:0000313" key="2">
    <source>
        <dbReference type="EMBL" id="GCD99729.1"/>
    </source>
</evidence>
<feature type="region of interest" description="Disordered" evidence="1">
    <location>
        <begin position="35"/>
        <end position="75"/>
    </location>
</feature>